<feature type="region of interest" description="Disordered" evidence="5">
    <location>
        <begin position="236"/>
        <end position="288"/>
    </location>
</feature>
<dbReference type="InterPro" id="IPR016965">
    <property type="entry name" value="Pase_PHOSPHO-typ"/>
</dbReference>
<evidence type="ECO:0000256" key="4">
    <source>
        <dbReference type="PROSITE-ProRule" id="PRU00175"/>
    </source>
</evidence>
<dbReference type="InterPro" id="IPR001841">
    <property type="entry name" value="Znf_RING"/>
</dbReference>
<comment type="caution">
    <text evidence="8">The sequence shown here is derived from an EMBL/GenBank/DDBJ whole genome shotgun (WGS) entry which is preliminary data.</text>
</comment>
<dbReference type="InterPro" id="IPR036412">
    <property type="entry name" value="HAD-like_sf"/>
</dbReference>
<dbReference type="InterPro" id="IPR013083">
    <property type="entry name" value="Znf_RING/FYVE/PHD"/>
</dbReference>
<dbReference type="Pfam" id="PF06888">
    <property type="entry name" value="Put_Phosphatase"/>
    <property type="match status" value="1"/>
</dbReference>
<protein>
    <recommendedName>
        <fullName evidence="10">RING-type domain-containing protein</fullName>
    </recommendedName>
</protein>
<gene>
    <name evidence="8" type="ORF">APUTEX25_005846</name>
</gene>
<dbReference type="PANTHER" id="PTHR20889:SF12">
    <property type="entry name" value="LP01149P"/>
    <property type="match status" value="1"/>
</dbReference>
<dbReference type="InterPro" id="IPR017907">
    <property type="entry name" value="Znf_RING_CS"/>
</dbReference>
<dbReference type="PANTHER" id="PTHR20889">
    <property type="entry name" value="PHOSPHATASE, ORPHAN 1, 2"/>
    <property type="match status" value="1"/>
</dbReference>
<dbReference type="GO" id="GO:0008270">
    <property type="term" value="F:zinc ion binding"/>
    <property type="evidence" value="ECO:0007669"/>
    <property type="project" value="UniProtKB-KW"/>
</dbReference>
<evidence type="ECO:0000256" key="2">
    <source>
        <dbReference type="ARBA" id="ARBA00022771"/>
    </source>
</evidence>
<keyword evidence="1" id="KW-0479">Metal-binding</keyword>
<dbReference type="Pfam" id="PF03105">
    <property type="entry name" value="SPX"/>
    <property type="match status" value="1"/>
</dbReference>
<dbReference type="InterPro" id="IPR004331">
    <property type="entry name" value="SPX_dom"/>
</dbReference>
<dbReference type="AlphaFoldDB" id="A0A3M7L1D5"/>
<dbReference type="Pfam" id="PF15227">
    <property type="entry name" value="zf-C3HC4_4"/>
    <property type="match status" value="1"/>
</dbReference>
<name>A0A3M7L1D5_AUXPR</name>
<evidence type="ECO:0000256" key="5">
    <source>
        <dbReference type="SAM" id="MobiDB-lite"/>
    </source>
</evidence>
<accession>A0A3M7L1D5</accession>
<dbReference type="CDD" id="cd16449">
    <property type="entry name" value="RING-HC"/>
    <property type="match status" value="1"/>
</dbReference>
<evidence type="ECO:0000256" key="3">
    <source>
        <dbReference type="ARBA" id="ARBA00022833"/>
    </source>
</evidence>
<dbReference type="GO" id="GO:0016791">
    <property type="term" value="F:phosphatase activity"/>
    <property type="evidence" value="ECO:0007669"/>
    <property type="project" value="InterPro"/>
</dbReference>
<dbReference type="Gene3D" id="3.30.40.10">
    <property type="entry name" value="Zinc/RING finger domain, C3HC4 (zinc finger)"/>
    <property type="match status" value="1"/>
</dbReference>
<dbReference type="CDD" id="cd14447">
    <property type="entry name" value="SPX"/>
    <property type="match status" value="1"/>
</dbReference>
<dbReference type="PROSITE" id="PS51382">
    <property type="entry name" value="SPX"/>
    <property type="match status" value="1"/>
</dbReference>
<dbReference type="PROSITE" id="PS00518">
    <property type="entry name" value="ZF_RING_1"/>
    <property type="match status" value="1"/>
</dbReference>
<dbReference type="PROSITE" id="PS50089">
    <property type="entry name" value="ZF_RING_2"/>
    <property type="match status" value="1"/>
</dbReference>
<sequence>MKFGKRLNEEAARRWPEAYIDYKGLKHAINQDVAVFGPKTGQAFRAALEEELVKASAFYVNYESQLLSRAEVSEGLSQPNPQALGPLRADALDLRKCAVLNQMAVTKAVKKARRRLPGGAGAGLDAGAVLASQPFFASARLAHLLTRLEVRAARGGPSPANPGHGALPRSRAAAREPADFVCPVCLDLLRSPVVLNCAHRFCWACLLSHAQHAARHGDVEERAAITCSDAGGAGRTDAAQGAGTAASPGADAPGGIWAPDLTNGKKRAAAPGTDGPQTPMHAQDAGGPPGTVAAACPVCRQSHFLDLERLEVDAVLEAFTLLAVDAGEALCESLAPELTSLLSVADPAASWIPATNAVWREAARRGVTREELAAALRALGRDMPAPSVRLLGWAAARGWATHILSDCNAAVVAGVLGAAGVAAAVDGVTTNPSTLLDARDGLLQVQPLHDAAGAEGDQSGASAAPPRCPRCPPNLCKGRELERLVGERDAARRAHGAAGPAPPVVYVGDGCNDLCPALRLGAQDCVLARAGFPLDALLAERERGEGVRARVLRWQTHDDLLRLVQALEL</sequence>
<evidence type="ECO:0000259" key="7">
    <source>
        <dbReference type="PROSITE" id="PS51382"/>
    </source>
</evidence>
<proteinExistence type="predicted"/>
<dbReference type="EMBL" id="QOKY01000159">
    <property type="protein sequence ID" value="RMZ55805.1"/>
    <property type="molecule type" value="Genomic_DNA"/>
</dbReference>
<evidence type="ECO:0000259" key="6">
    <source>
        <dbReference type="PROSITE" id="PS50089"/>
    </source>
</evidence>
<dbReference type="InterPro" id="IPR023214">
    <property type="entry name" value="HAD_sf"/>
</dbReference>
<dbReference type="SMART" id="SM00184">
    <property type="entry name" value="RING"/>
    <property type="match status" value="1"/>
</dbReference>
<keyword evidence="2 4" id="KW-0863">Zinc-finger</keyword>
<keyword evidence="3" id="KW-0862">Zinc</keyword>
<evidence type="ECO:0000313" key="8">
    <source>
        <dbReference type="EMBL" id="RMZ55805.1"/>
    </source>
</evidence>
<dbReference type="SUPFAM" id="SSF56784">
    <property type="entry name" value="HAD-like"/>
    <property type="match status" value="1"/>
</dbReference>
<dbReference type="SUPFAM" id="SSF57850">
    <property type="entry name" value="RING/U-box"/>
    <property type="match status" value="1"/>
</dbReference>
<dbReference type="Gene3D" id="3.40.50.1000">
    <property type="entry name" value="HAD superfamily/HAD-like"/>
    <property type="match status" value="1"/>
</dbReference>
<evidence type="ECO:0000256" key="1">
    <source>
        <dbReference type="ARBA" id="ARBA00022723"/>
    </source>
</evidence>
<feature type="domain" description="SPX" evidence="7">
    <location>
        <begin position="1"/>
        <end position="126"/>
    </location>
</feature>
<evidence type="ECO:0008006" key="10">
    <source>
        <dbReference type="Google" id="ProtNLM"/>
    </source>
</evidence>
<organism evidence="8 9">
    <name type="scientific">Auxenochlorella protothecoides</name>
    <name type="common">Green microalga</name>
    <name type="synonym">Chlorella protothecoides</name>
    <dbReference type="NCBI Taxonomy" id="3075"/>
    <lineage>
        <taxon>Eukaryota</taxon>
        <taxon>Viridiplantae</taxon>
        <taxon>Chlorophyta</taxon>
        <taxon>core chlorophytes</taxon>
        <taxon>Trebouxiophyceae</taxon>
        <taxon>Chlorellales</taxon>
        <taxon>Chlorellaceae</taxon>
        <taxon>Auxenochlorella</taxon>
    </lineage>
</organism>
<feature type="domain" description="RING-type" evidence="6">
    <location>
        <begin position="182"/>
        <end position="227"/>
    </location>
</feature>
<reference evidence="9" key="1">
    <citation type="journal article" date="2018" name="Algal Res.">
        <title>Characterization of plant carbon substrate utilization by Auxenochlorella protothecoides.</title>
        <authorList>
            <person name="Vogler B.W."/>
            <person name="Starkenburg S.R."/>
            <person name="Sudasinghe N."/>
            <person name="Schambach J.Y."/>
            <person name="Rollin J.A."/>
            <person name="Pattathil S."/>
            <person name="Barry A.N."/>
        </authorList>
    </citation>
    <scope>NUCLEOTIDE SEQUENCE [LARGE SCALE GENOMIC DNA]</scope>
    <source>
        <strain evidence="9">UTEX 25</strain>
    </source>
</reference>
<dbReference type="Proteomes" id="UP000279271">
    <property type="component" value="Unassembled WGS sequence"/>
</dbReference>
<evidence type="ECO:0000313" key="9">
    <source>
        <dbReference type="Proteomes" id="UP000279271"/>
    </source>
</evidence>